<name>A0A8C8UCQ3_PERMB</name>
<organism evidence="2 3">
    <name type="scientific">Peromyscus maniculatus bairdii</name>
    <name type="common">Prairie deer mouse</name>
    <dbReference type="NCBI Taxonomy" id="230844"/>
    <lineage>
        <taxon>Eukaryota</taxon>
        <taxon>Metazoa</taxon>
        <taxon>Chordata</taxon>
        <taxon>Craniata</taxon>
        <taxon>Vertebrata</taxon>
        <taxon>Euteleostomi</taxon>
        <taxon>Mammalia</taxon>
        <taxon>Eutheria</taxon>
        <taxon>Euarchontoglires</taxon>
        <taxon>Glires</taxon>
        <taxon>Rodentia</taxon>
        <taxon>Myomorpha</taxon>
        <taxon>Muroidea</taxon>
        <taxon>Cricetidae</taxon>
        <taxon>Neotominae</taxon>
        <taxon>Peromyscus</taxon>
    </lineage>
</organism>
<evidence type="ECO:0000256" key="1">
    <source>
        <dbReference type="SAM" id="MobiDB-lite"/>
    </source>
</evidence>
<evidence type="ECO:0000313" key="3">
    <source>
        <dbReference type="Proteomes" id="UP000694547"/>
    </source>
</evidence>
<feature type="compositionally biased region" description="Polar residues" evidence="1">
    <location>
        <begin position="23"/>
        <end position="35"/>
    </location>
</feature>
<keyword evidence="3" id="KW-1185">Reference proteome</keyword>
<proteinExistence type="predicted"/>
<protein>
    <submittedName>
        <fullName evidence="2">Uncharacterized protein</fullName>
    </submittedName>
</protein>
<reference evidence="2 3" key="1">
    <citation type="submission" date="2018-10" db="EMBL/GenBank/DDBJ databases">
        <title>Improved assembly of the deer mouse Peromyscus maniculatus genome.</title>
        <authorList>
            <person name="Lassance J.-M."/>
            <person name="Hoekstra H.E."/>
        </authorList>
    </citation>
    <scope>NUCLEOTIDE SEQUENCE [LARGE SCALE GENOMIC DNA]</scope>
</reference>
<evidence type="ECO:0000313" key="2">
    <source>
        <dbReference type="Ensembl" id="ENSPEMP00000029997.1"/>
    </source>
</evidence>
<feature type="region of interest" description="Disordered" evidence="1">
    <location>
        <begin position="11"/>
        <end position="43"/>
    </location>
</feature>
<dbReference type="GeneTree" id="ENSGT00970000194747"/>
<dbReference type="Proteomes" id="UP000694547">
    <property type="component" value="Chromosome 8"/>
</dbReference>
<dbReference type="Ensembl" id="ENSPEMT00000042215.1">
    <property type="protein sequence ID" value="ENSPEMP00000029997.1"/>
    <property type="gene ID" value="ENSPEMG00000029937.1"/>
</dbReference>
<dbReference type="AlphaFoldDB" id="A0A8C8UCQ3"/>
<reference evidence="2" key="2">
    <citation type="submission" date="2025-08" db="UniProtKB">
        <authorList>
            <consortium name="Ensembl"/>
        </authorList>
    </citation>
    <scope>IDENTIFICATION</scope>
</reference>
<reference evidence="2" key="3">
    <citation type="submission" date="2025-09" db="UniProtKB">
        <authorList>
            <consortium name="Ensembl"/>
        </authorList>
    </citation>
    <scope>IDENTIFICATION</scope>
</reference>
<accession>A0A8C8UCQ3</accession>
<sequence>MGILRWSLRADGDVPGPSDFCDGSTQSSDLHQSPGLQHPLLLTPPASRVHKPCLLGPLPHLSPLVLQPVHSLPPPLRSHGAGVPRKMALRPRAKLSFMPMPLPPTPPKMYRGVT</sequence>